<dbReference type="GO" id="GO:0004792">
    <property type="term" value="F:thiosulfate-cyanide sulfurtransferase activity"/>
    <property type="evidence" value="ECO:0007669"/>
    <property type="project" value="TreeGrafter"/>
</dbReference>
<dbReference type="InterPro" id="IPR036873">
    <property type="entry name" value="Rhodanese-like_dom_sf"/>
</dbReference>
<evidence type="ECO:0000259" key="3">
    <source>
        <dbReference type="PROSITE" id="PS50206"/>
    </source>
</evidence>
<accession>A0A0F6IJV0</accession>
<dbReference type="Gene3D" id="3.40.250.10">
    <property type="entry name" value="Rhodanese-like domain"/>
    <property type="match status" value="2"/>
</dbReference>
<dbReference type="CDD" id="cd01449">
    <property type="entry name" value="TST_Repeat_2"/>
    <property type="match status" value="1"/>
</dbReference>
<keyword evidence="1" id="KW-0808">Transferase</keyword>
<reference evidence="4 5" key="1">
    <citation type="submission" date="2013-01" db="EMBL/GenBank/DDBJ databases">
        <authorList>
            <person name="Harkins D.M."/>
            <person name="Durkin A.S."/>
            <person name="Brinkac L.M."/>
            <person name="Haft D.H."/>
            <person name="Selengut J.D."/>
            <person name="Sanka R."/>
            <person name="DePew J."/>
            <person name="Purushe J."/>
            <person name="Peacock S.J."/>
            <person name="Thaipadungpanit J."/>
            <person name="Wuthiekanun V.W."/>
            <person name="Day N.P."/>
            <person name="Vinetz J.M."/>
            <person name="Sutton G.G."/>
            <person name="Nierman W.C."/>
            <person name="Fouts D.E."/>
        </authorList>
    </citation>
    <scope>NUCLEOTIDE SEQUENCE [LARGE SCALE GENOMIC DNA]</scope>
    <source>
        <strain evidence="4 5">FPW1039</strain>
    </source>
</reference>
<feature type="domain" description="Rhodanese" evidence="3">
    <location>
        <begin position="14"/>
        <end position="112"/>
    </location>
</feature>
<dbReference type="InterPro" id="IPR045078">
    <property type="entry name" value="TST/MPST-like"/>
</dbReference>
<evidence type="ECO:0000313" key="5">
    <source>
        <dbReference type="Proteomes" id="UP000012164"/>
    </source>
</evidence>
<comment type="caution">
    <text evidence="4">The sequence shown here is derived from an EMBL/GenBank/DDBJ whole genome shotgun (WGS) entry which is preliminary data.</text>
</comment>
<protein>
    <submittedName>
        <fullName evidence="4">Rhodanese-like protein</fullName>
    </submittedName>
</protein>
<evidence type="ECO:0000256" key="2">
    <source>
        <dbReference type="ARBA" id="ARBA00022737"/>
    </source>
</evidence>
<dbReference type="PROSITE" id="PS50206">
    <property type="entry name" value="RHODANESE_3"/>
    <property type="match status" value="2"/>
</dbReference>
<feature type="domain" description="Rhodanese" evidence="3">
    <location>
        <begin position="146"/>
        <end position="263"/>
    </location>
</feature>
<keyword evidence="2" id="KW-0677">Repeat</keyword>
<dbReference type="AlphaFoldDB" id="A0A0F6IJV0"/>
<gene>
    <name evidence="4" type="ORF">LEP1GSC079_3693</name>
</gene>
<dbReference type="CDD" id="cd00158">
    <property type="entry name" value="RHOD"/>
    <property type="match status" value="1"/>
</dbReference>
<dbReference type="SMART" id="SM00450">
    <property type="entry name" value="RHOD"/>
    <property type="match status" value="2"/>
</dbReference>
<dbReference type="EMBL" id="AKWR02000036">
    <property type="protein sequence ID" value="EMJ38325.1"/>
    <property type="molecule type" value="Genomic_DNA"/>
</dbReference>
<evidence type="ECO:0000313" key="4">
    <source>
        <dbReference type="EMBL" id="EMJ38325.1"/>
    </source>
</evidence>
<dbReference type="Proteomes" id="UP000012164">
    <property type="component" value="Unassembled WGS sequence"/>
</dbReference>
<dbReference type="InterPro" id="IPR001763">
    <property type="entry name" value="Rhodanese-like_dom"/>
</dbReference>
<name>A0A0F6IJV0_LEPIR</name>
<dbReference type="PANTHER" id="PTHR11364:SF27">
    <property type="entry name" value="SULFURTRANSFERASE"/>
    <property type="match status" value="1"/>
</dbReference>
<proteinExistence type="predicted"/>
<sequence length="285" mass="32137">MVCLSSWNFIKTEFNDKDFLIDCRSASGYQEATLKGAYSFPFIKKAFASDPESQKKMTGPLEEILKLIEKEGATRVIAFDEGMGMFASRMVYLLRAAGFQNAFLYGNRWPVSGVAQEKGSREMELGPGDKPRKLEGIVDKAFLEKNLTRLQIFDTRTQEEYEGKLPRLTAPEPGSLCGRLPGAFLWDWRILYDGQGNLIEKTQFNKKLRSFPFMPERTTIIYDYNGARSSLLALMLREVGYLDVHTYQGSWFEWRKSSLPKQAVSVYGQTGAGGAAPRVGGADRK</sequence>
<evidence type="ECO:0000256" key="1">
    <source>
        <dbReference type="ARBA" id="ARBA00022679"/>
    </source>
</evidence>
<dbReference type="PANTHER" id="PTHR11364">
    <property type="entry name" value="THIOSULFATE SULFERTANSFERASE"/>
    <property type="match status" value="1"/>
</dbReference>
<dbReference type="Pfam" id="PF00581">
    <property type="entry name" value="Rhodanese"/>
    <property type="match status" value="2"/>
</dbReference>
<organism evidence="4 5">
    <name type="scientific">Leptospira interrogans str. FPW1039</name>
    <dbReference type="NCBI Taxonomy" id="1193040"/>
    <lineage>
        <taxon>Bacteria</taxon>
        <taxon>Pseudomonadati</taxon>
        <taxon>Spirochaetota</taxon>
        <taxon>Spirochaetia</taxon>
        <taxon>Leptospirales</taxon>
        <taxon>Leptospiraceae</taxon>
        <taxon>Leptospira</taxon>
    </lineage>
</organism>
<dbReference type="SUPFAM" id="SSF52821">
    <property type="entry name" value="Rhodanese/Cell cycle control phosphatase"/>
    <property type="match status" value="2"/>
</dbReference>